<keyword evidence="2" id="KW-1185">Reference proteome</keyword>
<organism evidence="1 2">
    <name type="scientific">Scopulibacillus cellulosilyticus</name>
    <dbReference type="NCBI Taxonomy" id="2665665"/>
    <lineage>
        <taxon>Bacteria</taxon>
        <taxon>Bacillati</taxon>
        <taxon>Bacillota</taxon>
        <taxon>Bacilli</taxon>
        <taxon>Bacillales</taxon>
        <taxon>Sporolactobacillaceae</taxon>
        <taxon>Scopulibacillus</taxon>
    </lineage>
</organism>
<accession>A0ABW2PXG8</accession>
<comment type="caution">
    <text evidence="1">The sequence shown here is derived from an EMBL/GenBank/DDBJ whole genome shotgun (WGS) entry which is preliminary data.</text>
</comment>
<dbReference type="Gene3D" id="1.20.1260.10">
    <property type="match status" value="2"/>
</dbReference>
<evidence type="ECO:0000313" key="1">
    <source>
        <dbReference type="EMBL" id="MFC7394054.1"/>
    </source>
</evidence>
<proteinExistence type="predicted"/>
<sequence>MDENKPHLTSSEIGVLWTAYMNSTMSKCILGFMLKDIQDTDIKPAVQFAYDITTDALDQLLAIFEQEQYAIPNGFTEQDVNMDAPWLFSDFFCLTYINHMARVGLITYAGTLAMSTREDIRNFITQLLIDTSTLYNQSTKIALLKGMNARHPYIEVPKETDYVDSKKYLSGLNPFSSKRPLNAVEMSHLYMNILTNSMGVQLCLAFAQTSPSKDIQNYMLRGKDISNKHIKIFSQVLLDNDIATPRLPDVSVSHSTTRTFSDKLMMFHMSLVSAAGMGNYATAGAASQRSDLVLNYERLSLEIGQFAKDGADIMIKNQWLEQPPGTKDRTKLAKKKEE</sequence>
<reference evidence="2" key="1">
    <citation type="journal article" date="2019" name="Int. J. Syst. Evol. Microbiol.">
        <title>The Global Catalogue of Microorganisms (GCM) 10K type strain sequencing project: providing services to taxonomists for standard genome sequencing and annotation.</title>
        <authorList>
            <consortium name="The Broad Institute Genomics Platform"/>
            <consortium name="The Broad Institute Genome Sequencing Center for Infectious Disease"/>
            <person name="Wu L."/>
            <person name="Ma J."/>
        </authorList>
    </citation>
    <scope>NUCLEOTIDE SEQUENCE [LARGE SCALE GENOMIC DNA]</scope>
    <source>
        <strain evidence="2">CGMCC 1.16305</strain>
    </source>
</reference>
<gene>
    <name evidence="1" type="ORF">ACFQRG_13925</name>
</gene>
<dbReference type="Proteomes" id="UP001596505">
    <property type="component" value="Unassembled WGS sequence"/>
</dbReference>
<evidence type="ECO:0000313" key="2">
    <source>
        <dbReference type="Proteomes" id="UP001596505"/>
    </source>
</evidence>
<protein>
    <submittedName>
        <fullName evidence="1">DUF3231 family protein</fullName>
    </submittedName>
</protein>
<dbReference type="EMBL" id="JBHTCO010000017">
    <property type="protein sequence ID" value="MFC7394054.1"/>
    <property type="molecule type" value="Genomic_DNA"/>
</dbReference>
<name>A0ABW2PXG8_9BACL</name>
<dbReference type="RefSeq" id="WP_380967009.1">
    <property type="nucleotide sequence ID" value="NZ_JBHTCO010000017.1"/>
</dbReference>
<dbReference type="InterPro" id="IPR021617">
    <property type="entry name" value="DUF3231"/>
</dbReference>
<dbReference type="InterPro" id="IPR012347">
    <property type="entry name" value="Ferritin-like"/>
</dbReference>
<dbReference type="Pfam" id="PF11553">
    <property type="entry name" value="DUF3231"/>
    <property type="match status" value="2"/>
</dbReference>